<feature type="domain" description="HTH asnC-type" evidence="4">
    <location>
        <begin position="4"/>
        <end position="65"/>
    </location>
</feature>
<evidence type="ECO:0000313" key="6">
    <source>
        <dbReference type="Proteomes" id="UP000295157"/>
    </source>
</evidence>
<name>A0A4R4MYW4_9ACTN</name>
<proteinExistence type="predicted"/>
<keyword evidence="2" id="KW-0238">DNA-binding</keyword>
<dbReference type="InterPro" id="IPR011991">
    <property type="entry name" value="ArsR-like_HTH"/>
</dbReference>
<dbReference type="InterPro" id="IPR019885">
    <property type="entry name" value="Tscrpt_reg_HTH_AsnC-type_CS"/>
</dbReference>
<organism evidence="5 6">
    <name type="scientific">Nonomuraea longispora</name>
    <dbReference type="NCBI Taxonomy" id="1848320"/>
    <lineage>
        <taxon>Bacteria</taxon>
        <taxon>Bacillati</taxon>
        <taxon>Actinomycetota</taxon>
        <taxon>Actinomycetes</taxon>
        <taxon>Streptosporangiales</taxon>
        <taxon>Streptosporangiaceae</taxon>
        <taxon>Nonomuraea</taxon>
    </lineage>
</organism>
<dbReference type="SMART" id="SM00344">
    <property type="entry name" value="HTH_ASNC"/>
    <property type="match status" value="1"/>
</dbReference>
<dbReference type="OrthoDB" id="4379331at2"/>
<dbReference type="PANTHER" id="PTHR30154">
    <property type="entry name" value="LEUCINE-RESPONSIVE REGULATORY PROTEIN"/>
    <property type="match status" value="1"/>
</dbReference>
<dbReference type="GO" id="GO:0043200">
    <property type="term" value="P:response to amino acid"/>
    <property type="evidence" value="ECO:0007669"/>
    <property type="project" value="TreeGrafter"/>
</dbReference>
<dbReference type="CDD" id="cd00090">
    <property type="entry name" value="HTH_ARSR"/>
    <property type="match status" value="1"/>
</dbReference>
<keyword evidence="6" id="KW-1185">Reference proteome</keyword>
<dbReference type="GO" id="GO:0043565">
    <property type="term" value="F:sequence-specific DNA binding"/>
    <property type="evidence" value="ECO:0007669"/>
    <property type="project" value="InterPro"/>
</dbReference>
<keyword evidence="3" id="KW-0804">Transcription</keyword>
<evidence type="ECO:0000259" key="4">
    <source>
        <dbReference type="PROSITE" id="PS50956"/>
    </source>
</evidence>
<dbReference type="PRINTS" id="PR00033">
    <property type="entry name" value="HTHASNC"/>
</dbReference>
<dbReference type="Pfam" id="PF01037">
    <property type="entry name" value="AsnC_trans_reg"/>
    <property type="match status" value="1"/>
</dbReference>
<dbReference type="InterPro" id="IPR036390">
    <property type="entry name" value="WH_DNA-bd_sf"/>
</dbReference>
<dbReference type="InterPro" id="IPR036388">
    <property type="entry name" value="WH-like_DNA-bd_sf"/>
</dbReference>
<dbReference type="Gene3D" id="1.10.10.10">
    <property type="entry name" value="Winged helix-like DNA-binding domain superfamily/Winged helix DNA-binding domain"/>
    <property type="match status" value="1"/>
</dbReference>
<dbReference type="Gene3D" id="3.30.70.920">
    <property type="match status" value="1"/>
</dbReference>
<accession>A0A4R4MYW4</accession>
<evidence type="ECO:0000313" key="5">
    <source>
        <dbReference type="EMBL" id="TDC01488.1"/>
    </source>
</evidence>
<evidence type="ECO:0000256" key="1">
    <source>
        <dbReference type="ARBA" id="ARBA00023015"/>
    </source>
</evidence>
<dbReference type="InterPro" id="IPR019888">
    <property type="entry name" value="Tscrpt_reg_AsnC-like"/>
</dbReference>
<dbReference type="RefSeq" id="WP_132337990.1">
    <property type="nucleotide sequence ID" value="NZ_SMJZ01000158.1"/>
</dbReference>
<evidence type="ECO:0000256" key="2">
    <source>
        <dbReference type="ARBA" id="ARBA00023125"/>
    </source>
</evidence>
<dbReference type="AlphaFoldDB" id="A0A4R4MYW4"/>
<dbReference type="EMBL" id="SMJZ01000158">
    <property type="protein sequence ID" value="TDC01488.1"/>
    <property type="molecule type" value="Genomic_DNA"/>
</dbReference>
<evidence type="ECO:0000256" key="3">
    <source>
        <dbReference type="ARBA" id="ARBA00023163"/>
    </source>
</evidence>
<dbReference type="PANTHER" id="PTHR30154:SF45">
    <property type="entry name" value="TRANSCRIPTIONAL REGULATORY PROTEIN (PROBABLY ASNC-FAMILY)-RELATED"/>
    <property type="match status" value="1"/>
</dbReference>
<dbReference type="PROSITE" id="PS50956">
    <property type="entry name" value="HTH_ASNC_2"/>
    <property type="match status" value="1"/>
</dbReference>
<dbReference type="Pfam" id="PF13404">
    <property type="entry name" value="HTH_AsnC-type"/>
    <property type="match status" value="1"/>
</dbReference>
<protein>
    <submittedName>
        <fullName evidence="5">Lrp/AsnC family transcriptional regulator</fullName>
    </submittedName>
</protein>
<dbReference type="InterPro" id="IPR011008">
    <property type="entry name" value="Dimeric_a/b-barrel"/>
</dbReference>
<comment type="caution">
    <text evidence="5">The sequence shown here is derived from an EMBL/GenBank/DDBJ whole genome shotgun (WGS) entry which is preliminary data.</text>
</comment>
<keyword evidence="1" id="KW-0805">Transcription regulation</keyword>
<dbReference type="SUPFAM" id="SSF54909">
    <property type="entry name" value="Dimeric alpha+beta barrel"/>
    <property type="match status" value="1"/>
</dbReference>
<dbReference type="InterPro" id="IPR019887">
    <property type="entry name" value="Tscrpt_reg_AsnC/Lrp_C"/>
</dbReference>
<dbReference type="PROSITE" id="PS00519">
    <property type="entry name" value="HTH_ASNC_1"/>
    <property type="match status" value="1"/>
</dbReference>
<sequence length="166" mass="18641">MPDVDDIDHQVLRLLREDGRRTFSEMAERVGLSVAAVKRRVDRLRDLGVITGFTVQIDYAKLGWGIEAFTELRYPGTTPVSEIVRTATDVPEVQEVFTIAGDPDALIHVRVRDLGHLQQVIDRLRRAGDVTGTKTLLVLGTWTRDALAPRSGWSQGIPLTRSRREK</sequence>
<dbReference type="Proteomes" id="UP000295157">
    <property type="component" value="Unassembled WGS sequence"/>
</dbReference>
<dbReference type="SUPFAM" id="SSF46785">
    <property type="entry name" value="Winged helix' DNA-binding domain"/>
    <property type="match status" value="1"/>
</dbReference>
<gene>
    <name evidence="5" type="ORF">E1267_31865</name>
</gene>
<dbReference type="InterPro" id="IPR000485">
    <property type="entry name" value="AsnC-type_HTH_dom"/>
</dbReference>
<dbReference type="GO" id="GO:0005829">
    <property type="term" value="C:cytosol"/>
    <property type="evidence" value="ECO:0007669"/>
    <property type="project" value="TreeGrafter"/>
</dbReference>
<reference evidence="5 6" key="1">
    <citation type="submission" date="2019-02" db="EMBL/GenBank/DDBJ databases">
        <title>Draft genome sequences of novel Actinobacteria.</title>
        <authorList>
            <person name="Sahin N."/>
            <person name="Ay H."/>
            <person name="Saygin H."/>
        </authorList>
    </citation>
    <scope>NUCLEOTIDE SEQUENCE [LARGE SCALE GENOMIC DNA]</scope>
    <source>
        <strain evidence="5 6">KC201</strain>
    </source>
</reference>